<organism evidence="1 2">
    <name type="scientific">Aphanomyces astaci</name>
    <name type="common">Crayfish plague agent</name>
    <dbReference type="NCBI Taxonomy" id="112090"/>
    <lineage>
        <taxon>Eukaryota</taxon>
        <taxon>Sar</taxon>
        <taxon>Stramenopiles</taxon>
        <taxon>Oomycota</taxon>
        <taxon>Saprolegniomycetes</taxon>
        <taxon>Saprolegniales</taxon>
        <taxon>Verrucalvaceae</taxon>
        <taxon>Aphanomyces</taxon>
    </lineage>
</organism>
<proteinExistence type="predicted"/>
<reference evidence="1 2" key="1">
    <citation type="submission" date="2018-08" db="EMBL/GenBank/DDBJ databases">
        <title>Aphanomyces genome sequencing and annotation.</title>
        <authorList>
            <person name="Minardi D."/>
            <person name="Oidtmann B."/>
            <person name="Van Der Giezen M."/>
            <person name="Studholme D.J."/>
        </authorList>
    </citation>
    <scope>NUCLEOTIDE SEQUENCE [LARGE SCALE GENOMIC DNA]</scope>
    <source>
        <strain evidence="1 2">Da</strain>
    </source>
</reference>
<dbReference type="AlphaFoldDB" id="A0A418E7Z3"/>
<name>A0A418E7Z3_APHAT</name>
<evidence type="ECO:0000313" key="2">
    <source>
        <dbReference type="Proteomes" id="UP000285430"/>
    </source>
</evidence>
<dbReference type="Proteomes" id="UP000285430">
    <property type="component" value="Unassembled WGS sequence"/>
</dbReference>
<gene>
    <name evidence="1" type="ORF">DYB37_003841</name>
</gene>
<sequence>MGEWAASVYEYTIGRFLALSAEGVGPPASPYTLPPLLSAEANRTHLLDMLCMCREFKTPTSHMAAQLNATQCESVQFADRWVISTDISHVKSAHVHVQVFASNGVLDVLSQYHVNPAVVANLPTSHLVNIMHPQDDVPKLDCQIGTLFLHNDVSHDHLHASFVYGDLAWNQLVHTPYSSHVQHGRVWSQTHGICIDNDLNDPMAFAVDSCEYRISYDLTPYGDLAILTAFAPSAADLPCGDPAQSVKVPQADVVLVHLACLHALLARCPRDPRWHCAQADISVNPIVLQKLSSAADFKAAVRSYLVAASLATNFFADPEFAEVIDHGSLSYCLVKLGAHVAAAVLYQTFPSDEIAYGLRILHLNVDILTQLIQCPELNASNPVPSKKDMEQRILRSYFRELCRLYLVPERVHYA</sequence>
<dbReference type="VEuPathDB" id="FungiDB:H257_12005"/>
<protein>
    <submittedName>
        <fullName evidence="1">Uncharacterized protein</fullName>
    </submittedName>
</protein>
<accession>A0A418E7Z3</accession>
<dbReference type="VEuPathDB" id="FungiDB:H257_17144"/>
<dbReference type="EMBL" id="QUTH01006296">
    <property type="protein sequence ID" value="RHZ07593.1"/>
    <property type="molecule type" value="Genomic_DNA"/>
</dbReference>
<comment type="caution">
    <text evidence="1">The sequence shown here is derived from an EMBL/GenBank/DDBJ whole genome shotgun (WGS) entry which is preliminary data.</text>
</comment>
<evidence type="ECO:0000313" key="1">
    <source>
        <dbReference type="EMBL" id="RHZ07593.1"/>
    </source>
</evidence>